<evidence type="ECO:0000313" key="2">
    <source>
        <dbReference type="Proteomes" id="UP000005019"/>
    </source>
</evidence>
<evidence type="ECO:0000313" key="1">
    <source>
        <dbReference type="EMBL" id="EGK71495.1"/>
    </source>
</evidence>
<keyword evidence="2" id="KW-1185">Reference proteome</keyword>
<dbReference type="Proteomes" id="UP000005019">
    <property type="component" value="Unassembled WGS sequence"/>
</dbReference>
<reference evidence="1 2" key="1">
    <citation type="journal article" date="2011" name="J. Bacteriol.">
        <title>Genome sequence of Methyloversatilis universalis FAM5T, a methylotrophic representative of the order Rhodocyclales.</title>
        <authorList>
            <person name="Kittichotirat W."/>
            <person name="Good N.M."/>
            <person name="Hall R."/>
            <person name="Bringel F."/>
            <person name="Lajus A."/>
            <person name="Medigue C."/>
            <person name="Smalley N.E."/>
            <person name="Beck D."/>
            <person name="Bumgarner R."/>
            <person name="Vuilleumier S."/>
            <person name="Kalyuzhnaya M.G."/>
        </authorList>
    </citation>
    <scope>NUCLEOTIDE SEQUENCE [LARGE SCALE GENOMIC DNA]</scope>
    <source>
        <strain evidence="2">ATCC BAA-1314 / JCM 13912 / FAM5</strain>
    </source>
</reference>
<dbReference type="eggNOG" id="ENOG502ZRNF">
    <property type="taxonomic scope" value="Bacteria"/>
</dbReference>
<organism evidence="1 2">
    <name type="scientific">Methyloversatilis universalis (strain ATCC BAA-1314 / DSM 25237 / JCM 13912 / CCUG 52030 / FAM5)</name>
    <dbReference type="NCBI Taxonomy" id="1000565"/>
    <lineage>
        <taxon>Bacteria</taxon>
        <taxon>Pseudomonadati</taxon>
        <taxon>Pseudomonadota</taxon>
        <taxon>Betaproteobacteria</taxon>
        <taxon>Nitrosomonadales</taxon>
        <taxon>Sterolibacteriaceae</taxon>
        <taxon>Methyloversatilis</taxon>
    </lineage>
</organism>
<dbReference type="STRING" id="1000565.METUNv1_02182"/>
<accession>F5RD24</accession>
<dbReference type="EMBL" id="AFHG01000050">
    <property type="protein sequence ID" value="EGK71495.1"/>
    <property type="molecule type" value="Genomic_DNA"/>
</dbReference>
<gene>
    <name evidence="1" type="ORF">METUNv1_02182</name>
</gene>
<name>F5RD24_METUF</name>
<sequence length="125" mass="13735">MRSKRLVVIDVSIAVLVASVVWCAQSVGAAEEPFDAARWPRLRDQVRLNDPGCVRGGMALALVRTDAMPRRTRAEVIARLGVPDEGAAETLRYGLGQCHWDWRHSALVVGFDSPGRADRVGVDRE</sequence>
<proteinExistence type="predicted"/>
<dbReference type="AlphaFoldDB" id="F5RD24"/>
<comment type="caution">
    <text evidence="1">The sequence shown here is derived from an EMBL/GenBank/DDBJ whole genome shotgun (WGS) entry which is preliminary data.</text>
</comment>
<protein>
    <submittedName>
        <fullName evidence="1">Uncharacterized protein</fullName>
    </submittedName>
</protein>